<evidence type="ECO:0000256" key="7">
    <source>
        <dbReference type="PROSITE-ProRule" id="PRU00125"/>
    </source>
</evidence>
<evidence type="ECO:0000313" key="10">
    <source>
        <dbReference type="EMBL" id="SJX61932.1"/>
    </source>
</evidence>
<feature type="compositionally biased region" description="Polar residues" evidence="8">
    <location>
        <begin position="82"/>
        <end position="109"/>
    </location>
</feature>
<dbReference type="InterPro" id="IPR001781">
    <property type="entry name" value="Znf_LIM"/>
</dbReference>
<dbReference type="Pfam" id="PF00412">
    <property type="entry name" value="LIM"/>
    <property type="match status" value="2"/>
</dbReference>
<dbReference type="PROSITE" id="PS00478">
    <property type="entry name" value="LIM_DOMAIN_1"/>
    <property type="match status" value="2"/>
</dbReference>
<reference evidence="10 11" key="1">
    <citation type="submission" date="2017-02" db="EMBL/GenBank/DDBJ databases">
        <authorList>
            <person name="Peterson S.W."/>
        </authorList>
    </citation>
    <scope>NUCLEOTIDE SEQUENCE [LARGE SCALE GENOMIC DNA]</scope>
    <source>
        <strain evidence="10 11">SRS1_H2-8</strain>
    </source>
</reference>
<evidence type="ECO:0000256" key="6">
    <source>
        <dbReference type="ARBA" id="ARBA00023242"/>
    </source>
</evidence>
<evidence type="ECO:0000259" key="9">
    <source>
        <dbReference type="PROSITE" id="PS50023"/>
    </source>
</evidence>
<dbReference type="GO" id="GO:0030695">
    <property type="term" value="F:GTPase regulator activity"/>
    <property type="evidence" value="ECO:0007669"/>
    <property type="project" value="UniProtKB-ARBA"/>
</dbReference>
<name>A0A2N8UB32_9BASI</name>
<comment type="subcellular location">
    <subcellularLocation>
        <location evidence="1">Nucleus</location>
    </subcellularLocation>
</comment>
<accession>A0A2N8UB32</accession>
<feature type="region of interest" description="Disordered" evidence="8">
    <location>
        <begin position="184"/>
        <end position="204"/>
    </location>
</feature>
<dbReference type="CDD" id="cd09326">
    <property type="entry name" value="LIM_CRP_like"/>
    <property type="match status" value="1"/>
</dbReference>
<organism evidence="10 11">
    <name type="scientific">Sporisorium reilianum f. sp. reilianum</name>
    <dbReference type="NCBI Taxonomy" id="72559"/>
    <lineage>
        <taxon>Eukaryota</taxon>
        <taxon>Fungi</taxon>
        <taxon>Dikarya</taxon>
        <taxon>Basidiomycota</taxon>
        <taxon>Ustilaginomycotina</taxon>
        <taxon>Ustilaginomycetes</taxon>
        <taxon>Ustilaginales</taxon>
        <taxon>Ustilaginaceae</taxon>
        <taxon>Sporisorium</taxon>
    </lineage>
</organism>
<feature type="domain" description="LIM zinc-binding" evidence="9">
    <location>
        <begin position="10"/>
        <end position="71"/>
    </location>
</feature>
<dbReference type="GO" id="GO:0030036">
    <property type="term" value="P:actin cytoskeleton organization"/>
    <property type="evidence" value="ECO:0007669"/>
    <property type="project" value="TreeGrafter"/>
</dbReference>
<evidence type="ECO:0000256" key="2">
    <source>
        <dbReference type="ARBA" id="ARBA00022723"/>
    </source>
</evidence>
<evidence type="ECO:0000256" key="1">
    <source>
        <dbReference type="ARBA" id="ARBA00004123"/>
    </source>
</evidence>
<dbReference type="Gene3D" id="2.10.110.10">
    <property type="entry name" value="Cysteine Rich Protein"/>
    <property type="match status" value="2"/>
</dbReference>
<dbReference type="GO" id="GO:0005737">
    <property type="term" value="C:cytoplasm"/>
    <property type="evidence" value="ECO:0007669"/>
    <property type="project" value="TreeGrafter"/>
</dbReference>
<dbReference type="PROSITE" id="PS50023">
    <property type="entry name" value="LIM_DOMAIN_2"/>
    <property type="match status" value="2"/>
</dbReference>
<keyword evidence="3" id="KW-0677">Repeat</keyword>
<dbReference type="Proteomes" id="UP000239563">
    <property type="component" value="Chromosome III"/>
</dbReference>
<dbReference type="GO" id="GO:0046872">
    <property type="term" value="F:metal ion binding"/>
    <property type="evidence" value="ECO:0007669"/>
    <property type="project" value="UniProtKB-KW"/>
</dbReference>
<feature type="region of interest" description="Disordered" evidence="8">
    <location>
        <begin position="355"/>
        <end position="399"/>
    </location>
</feature>
<dbReference type="EMBL" id="LT795056">
    <property type="protein sequence ID" value="SJX61932.1"/>
    <property type="molecule type" value="Genomic_DNA"/>
</dbReference>
<dbReference type="SUPFAM" id="SSF57716">
    <property type="entry name" value="Glucocorticoid receptor-like (DNA-binding domain)"/>
    <property type="match status" value="2"/>
</dbReference>
<evidence type="ECO:0000256" key="3">
    <source>
        <dbReference type="ARBA" id="ARBA00022737"/>
    </source>
</evidence>
<feature type="region of interest" description="Disordered" evidence="8">
    <location>
        <begin position="239"/>
        <end position="312"/>
    </location>
</feature>
<gene>
    <name evidence="10" type="ORF">SRS1_12923</name>
</gene>
<dbReference type="SMART" id="SM00132">
    <property type="entry name" value="LIM"/>
    <property type="match status" value="2"/>
</dbReference>
<dbReference type="GO" id="GO:0005634">
    <property type="term" value="C:nucleus"/>
    <property type="evidence" value="ECO:0007669"/>
    <property type="project" value="UniProtKB-SubCell"/>
</dbReference>
<feature type="compositionally biased region" description="Polar residues" evidence="8">
    <location>
        <begin position="287"/>
        <end position="302"/>
    </location>
</feature>
<evidence type="ECO:0000256" key="4">
    <source>
        <dbReference type="ARBA" id="ARBA00022833"/>
    </source>
</evidence>
<dbReference type="AlphaFoldDB" id="A0A2N8UB32"/>
<dbReference type="CDD" id="cd09401">
    <property type="entry name" value="LIM_TLP_like"/>
    <property type="match status" value="1"/>
</dbReference>
<protein>
    <recommendedName>
        <fullName evidence="9">LIM zinc-binding domain-containing protein</fullName>
    </recommendedName>
</protein>
<dbReference type="PANTHER" id="PTHR24215:SF35">
    <property type="entry name" value="MUSCLE LIM PROTEIN MLP84B"/>
    <property type="match status" value="1"/>
</dbReference>
<keyword evidence="5 7" id="KW-0440">LIM domain</keyword>
<keyword evidence="6" id="KW-0539">Nucleus</keyword>
<feature type="compositionally biased region" description="Polar residues" evidence="8">
    <location>
        <begin position="331"/>
        <end position="349"/>
    </location>
</feature>
<dbReference type="FunFam" id="2.10.110.10:FF:000001">
    <property type="entry name" value="Cysteine and glycine-rich protein 1"/>
    <property type="match status" value="1"/>
</dbReference>
<keyword evidence="2 7" id="KW-0479">Metal-binding</keyword>
<evidence type="ECO:0000313" key="11">
    <source>
        <dbReference type="Proteomes" id="UP000239563"/>
    </source>
</evidence>
<feature type="compositionally biased region" description="Polar residues" evidence="8">
    <location>
        <begin position="116"/>
        <end position="129"/>
    </location>
</feature>
<feature type="region of interest" description="Disordered" evidence="8">
    <location>
        <begin position="330"/>
        <end position="349"/>
    </location>
</feature>
<evidence type="ECO:0000256" key="5">
    <source>
        <dbReference type="ARBA" id="ARBA00023038"/>
    </source>
</evidence>
<proteinExistence type="predicted"/>
<dbReference type="PANTHER" id="PTHR24215">
    <property type="entry name" value="RHO-GTPASE-ACTIVATING PROTEIN LRG1"/>
    <property type="match status" value="1"/>
</dbReference>
<feature type="region of interest" description="Disordered" evidence="8">
    <location>
        <begin position="75"/>
        <end position="155"/>
    </location>
</feature>
<keyword evidence="4 7" id="KW-0862">Zinc</keyword>
<sequence length="509" mass="52717">MPRFAVPAAPKCARCNTSVFLAEQVIGPASKPYHKTCLTCVVCNKRLDSTLLVEHDGEPYCKNCHKEHLGTGKGGFAKAVSLNPTSPKSPRSPATNLSNATRSPLSTPSRAGAALAQQQYSTPETTLSRGFSDAARRSPSSTKFTPGAPLVGSEDHVPGISICSRGLGATIPLASPPSPTKAAASSSVFPARSTPGCNGGSTATAPIRSIDEAIAAGGIDMDDPVARIQAAVGGMSIVDTKPASAHPNDDSLDEDTRVPGPTQSITGHTIPSVDYYATPSPPPPVQNRATPSSKSQQYTEESSFAEDGTPITIQTRRIAATDTIGSIRFAGTSNGASGSPTPASKVNTQSPLSVIGQLPAPRRPDPKTLTGASGTAKIAPPRTITNPILPPASSSDEQLGTRRKSGIDRIGLSSSIVDASGGTPLCARCVRPVYFAEQKAAAGRKWHRGCLRCDGCNTTLESGKLEEGPAEKNAAAPQGGANVWCRICYAKYFGPKNLAVGLSLPETMR</sequence>
<feature type="domain" description="LIM zinc-binding" evidence="9">
    <location>
        <begin position="424"/>
        <end position="495"/>
    </location>
</feature>
<evidence type="ECO:0000256" key="8">
    <source>
        <dbReference type="SAM" id="MobiDB-lite"/>
    </source>
</evidence>